<dbReference type="RefSeq" id="WP_154620749.1">
    <property type="nucleotide sequence ID" value="NZ_VUNL01000007.1"/>
</dbReference>
<keyword evidence="5" id="KW-0802">TPR repeat</keyword>
<sequence length="492" mass="54495">MTQKETWKEHLAGVRQTLRCGRIAEARAALDALRGAGVVPEPEQWRIHELYGAVFHDLADAEGAAAAYFRAAAADRYLRSQREHFSNYLFALHYLPNLAADELAGQHRRYALLFRGEAPLPPRVPPAHTRLRIGFLSPDFVRSSSSFFYAGLLTGLDRTRFSVYAYSLSMREDAFSSSLADSGVTMRCLAGQSLYEQAQAVRRDEIDILVDLGGHSAGGMTLMVTALRPAPVQICGIGWFDTTGLDAVDAVLADPVMDPEPRADGARFSEKLLYLPQAFCFRPSAKMRRFRRPPRRPGSPVVFASLQNVMKISRPVLDCWRRILDDVSEARLFVQDTMRLPERCAAVRERMAGAGLPMERVMVRPGRDGYLEDYSRADILLDTFPYPGGASAATALYMGTPVVGWAGDHHSARLGASVLSAAGQQDCVASDAEEYVRLALRLAGDTEKLAVRQQALREAVRRSPLMDEEGYCRSFMQACCRLWQQKGGGEVL</sequence>
<dbReference type="InterPro" id="IPR051939">
    <property type="entry name" value="Glycosyltr_41/O-GlcNAc_trsf"/>
</dbReference>
<dbReference type="PANTHER" id="PTHR44835">
    <property type="entry name" value="UDP-N-ACETYLGLUCOSAMINE--PEPTIDE N-ACETYLGLUCOSAMINYLTRANSFERASE SPINDLY-RELATED"/>
    <property type="match status" value="1"/>
</dbReference>
<evidence type="ECO:0000259" key="6">
    <source>
        <dbReference type="Pfam" id="PF13844"/>
    </source>
</evidence>
<evidence type="ECO:0000256" key="3">
    <source>
        <dbReference type="ARBA" id="ARBA00022679"/>
    </source>
</evidence>
<dbReference type="AlphaFoldDB" id="A0A6I2UZ72"/>
<keyword evidence="2" id="KW-0328">Glycosyltransferase</keyword>
<reference evidence="7 8" key="1">
    <citation type="submission" date="2019-08" db="EMBL/GenBank/DDBJ databases">
        <title>In-depth cultivation of the pig gut microbiome towards novel bacterial diversity and tailored functional studies.</title>
        <authorList>
            <person name="Wylensek D."/>
            <person name="Hitch T.C.A."/>
            <person name="Clavel T."/>
        </authorList>
    </citation>
    <scope>NUCLEOTIDE SEQUENCE [LARGE SCALE GENOMIC DNA]</scope>
    <source>
        <strain evidence="8">WCA-380-WT-3B3</strain>
    </source>
</reference>
<evidence type="ECO:0000256" key="2">
    <source>
        <dbReference type="ARBA" id="ARBA00022676"/>
    </source>
</evidence>
<evidence type="ECO:0000256" key="5">
    <source>
        <dbReference type="ARBA" id="ARBA00022803"/>
    </source>
</evidence>
<dbReference type="PANTHER" id="PTHR44835:SF1">
    <property type="entry name" value="PROTEIN O-GLCNAC TRANSFERASE"/>
    <property type="match status" value="1"/>
</dbReference>
<dbReference type="Gene3D" id="3.40.50.11380">
    <property type="match status" value="1"/>
</dbReference>
<dbReference type="EMBL" id="VUNL01000007">
    <property type="protein sequence ID" value="MSV24971.1"/>
    <property type="molecule type" value="Genomic_DNA"/>
</dbReference>
<keyword evidence="3 7" id="KW-0808">Transferase</keyword>
<evidence type="ECO:0000313" key="8">
    <source>
        <dbReference type="Proteomes" id="UP000430222"/>
    </source>
</evidence>
<accession>A0A6I2UZ72</accession>
<proteinExistence type="predicted"/>
<dbReference type="Gene3D" id="3.40.50.2000">
    <property type="entry name" value="Glycogen Phosphorylase B"/>
    <property type="match status" value="1"/>
</dbReference>
<dbReference type="InterPro" id="IPR029058">
    <property type="entry name" value="AB_hydrolase_fold"/>
</dbReference>
<evidence type="ECO:0000256" key="1">
    <source>
        <dbReference type="ARBA" id="ARBA00004922"/>
    </source>
</evidence>
<protein>
    <submittedName>
        <fullName evidence="7">Glycosyl transferase family 41</fullName>
    </submittedName>
</protein>
<feature type="domain" description="O-GlcNAc transferase C-terminal" evidence="6">
    <location>
        <begin position="296"/>
        <end position="474"/>
    </location>
</feature>
<feature type="domain" description="O-GlcNAc transferase C-terminal" evidence="6">
    <location>
        <begin position="125"/>
        <end position="287"/>
    </location>
</feature>
<comment type="caution">
    <text evidence="7">The sequence shown here is derived from an EMBL/GenBank/DDBJ whole genome shotgun (WGS) entry which is preliminary data.</text>
</comment>
<gene>
    <name evidence="7" type="ORF">FYJ78_07205</name>
</gene>
<name>A0A6I2UZ72_9FIRM</name>
<organism evidence="7 8">
    <name type="scientific">Selenomonas montiformis</name>
    <dbReference type="NCBI Taxonomy" id="2652285"/>
    <lineage>
        <taxon>Bacteria</taxon>
        <taxon>Bacillati</taxon>
        <taxon>Bacillota</taxon>
        <taxon>Negativicutes</taxon>
        <taxon>Selenomonadales</taxon>
        <taxon>Selenomonadaceae</taxon>
        <taxon>Selenomonas</taxon>
    </lineage>
</organism>
<comment type="pathway">
    <text evidence="1">Protein modification; protein glycosylation.</text>
</comment>
<dbReference type="SUPFAM" id="SSF53474">
    <property type="entry name" value="alpha/beta-Hydrolases"/>
    <property type="match status" value="1"/>
</dbReference>
<dbReference type="GO" id="GO:0016757">
    <property type="term" value="F:glycosyltransferase activity"/>
    <property type="evidence" value="ECO:0007669"/>
    <property type="project" value="UniProtKB-KW"/>
</dbReference>
<dbReference type="Proteomes" id="UP000430222">
    <property type="component" value="Unassembled WGS sequence"/>
</dbReference>
<dbReference type="InterPro" id="IPR029489">
    <property type="entry name" value="OGT/SEC/SPY_C"/>
</dbReference>
<keyword evidence="4" id="KW-0677">Repeat</keyword>
<keyword evidence="8" id="KW-1185">Reference proteome</keyword>
<dbReference type="Pfam" id="PF13844">
    <property type="entry name" value="Glyco_transf_41"/>
    <property type="match status" value="2"/>
</dbReference>
<evidence type="ECO:0000313" key="7">
    <source>
        <dbReference type="EMBL" id="MSV24971.1"/>
    </source>
</evidence>
<evidence type="ECO:0000256" key="4">
    <source>
        <dbReference type="ARBA" id="ARBA00022737"/>
    </source>
</evidence>